<dbReference type="PROSITE" id="PS01186">
    <property type="entry name" value="EGF_2"/>
    <property type="match status" value="1"/>
</dbReference>
<dbReference type="PROSITE" id="PS00022">
    <property type="entry name" value="EGF_1"/>
    <property type="match status" value="2"/>
</dbReference>
<keyword evidence="2" id="KW-0677">Repeat</keyword>
<dbReference type="GO" id="GO:0005102">
    <property type="term" value="F:signaling receptor binding"/>
    <property type="evidence" value="ECO:0007669"/>
    <property type="project" value="TreeGrafter"/>
</dbReference>
<feature type="non-terminal residue" evidence="7">
    <location>
        <position position="1"/>
    </location>
</feature>
<sequence>HNYYTCQCDTNYAMPACEVYIGGTDCDADDCLNGGLCSGGKCYCISPFTGTHCESVIPCDGYCLNGGTCSHVNNQPSCECPLNYSGQQCERVEKDKTYDIVITPDSQQLPFNVAFDDTDPSWNTVFTVCAWIRANPNRNSIDPVMPIFEMDFGGDKLRVTTSEATIGARSLGLLKLRMRVWQQFCIRCSSGLCVAYANGDPLNIRLDNPFYDSLGSLTIAPKPASGEEILEAEISRFSIFASAISEPAIEQFTFKCAASIVPGSAADEFWWSLLNLVPRSSLTSPGMCENTLCFPGSSSCEKEPPALDKSPPVATFCPPDIFMNSSRPMTISWTAPVFEDDVAVEKVESNYQSGGIFIWGEYHVVYTASDPSNNTGTCEFDIYLAPNVCKQPDNPAKGDVVYKNTFDGESGGRFYASVKCADERFPLHGPRFYVCDYMGQWRRSYYSPSITPPSCGEVSDPEQKIDGKVKFSADSYDCERDRDEMERRINIVLALYCPADQPGCAFVQITPCDTATVTPREETLIRAMLITNDDPTTLDYEIIIASTDPLIYQNVQSELEKGDDVDSVQTELPVLQCGTDTPRKFTSDGVMLCAEVPPGFYYSAAAQEQMICPQNEYQDKSNQGECSKCPEGTITIAEGATKISDCFENCSPGSYCEFAVGVGTSGAFDNCCTKCPIGQYTATTGVWGQCTFCKDEMPTHDE</sequence>
<dbReference type="PANTHER" id="PTHR14949:SF54">
    <property type="entry name" value="VWFD DOMAIN-CONTAINING PROTEIN"/>
    <property type="match status" value="1"/>
</dbReference>
<evidence type="ECO:0000256" key="3">
    <source>
        <dbReference type="ARBA" id="ARBA00023157"/>
    </source>
</evidence>
<keyword evidence="4" id="KW-0245">EGF-like domain</keyword>
<dbReference type="SUPFAM" id="SSF57196">
    <property type="entry name" value="EGF/Laminin"/>
    <property type="match status" value="1"/>
</dbReference>
<feature type="domain" description="HYR" evidence="6">
    <location>
        <begin position="307"/>
        <end position="386"/>
    </location>
</feature>
<dbReference type="SMART" id="SM01411">
    <property type="entry name" value="Ephrin_rec_like"/>
    <property type="match status" value="1"/>
</dbReference>
<dbReference type="Pfam" id="PF02494">
    <property type="entry name" value="HYR"/>
    <property type="match status" value="1"/>
</dbReference>
<dbReference type="Proteomes" id="UP001432322">
    <property type="component" value="Unassembled WGS sequence"/>
</dbReference>
<feature type="domain" description="EGF-like" evidence="5">
    <location>
        <begin position="55"/>
        <end position="90"/>
    </location>
</feature>
<dbReference type="PROSITE" id="PS50026">
    <property type="entry name" value="EGF_3"/>
    <property type="match status" value="1"/>
</dbReference>
<dbReference type="PROSITE" id="PS50825">
    <property type="entry name" value="HYR"/>
    <property type="match status" value="1"/>
</dbReference>
<proteinExistence type="predicted"/>
<evidence type="ECO:0000313" key="7">
    <source>
        <dbReference type="EMBL" id="GMT18478.1"/>
    </source>
</evidence>
<evidence type="ECO:0000256" key="2">
    <source>
        <dbReference type="ARBA" id="ARBA00022737"/>
    </source>
</evidence>
<organism evidence="7 8">
    <name type="scientific">Pristionchus fissidentatus</name>
    <dbReference type="NCBI Taxonomy" id="1538716"/>
    <lineage>
        <taxon>Eukaryota</taxon>
        <taxon>Metazoa</taxon>
        <taxon>Ecdysozoa</taxon>
        <taxon>Nematoda</taxon>
        <taxon>Chromadorea</taxon>
        <taxon>Rhabditida</taxon>
        <taxon>Rhabditina</taxon>
        <taxon>Diplogasteromorpha</taxon>
        <taxon>Diplogasteroidea</taxon>
        <taxon>Neodiplogasteridae</taxon>
        <taxon>Pristionchus</taxon>
    </lineage>
</organism>
<evidence type="ECO:0000313" key="8">
    <source>
        <dbReference type="Proteomes" id="UP001432322"/>
    </source>
</evidence>
<evidence type="ECO:0000256" key="4">
    <source>
        <dbReference type="PROSITE-ProRule" id="PRU00076"/>
    </source>
</evidence>
<keyword evidence="3 4" id="KW-1015">Disulfide bond</keyword>
<dbReference type="Gene3D" id="2.10.25.10">
    <property type="entry name" value="Laminin"/>
    <property type="match status" value="1"/>
</dbReference>
<dbReference type="PANTHER" id="PTHR14949">
    <property type="entry name" value="EGF-LIKE-DOMAIN, MULTIPLE 7, 8"/>
    <property type="match status" value="1"/>
</dbReference>
<dbReference type="AlphaFoldDB" id="A0AAV5VJL4"/>
<feature type="disulfide bond" evidence="4">
    <location>
        <begin position="59"/>
        <end position="69"/>
    </location>
</feature>
<evidence type="ECO:0000259" key="6">
    <source>
        <dbReference type="PROSITE" id="PS50825"/>
    </source>
</evidence>
<keyword evidence="8" id="KW-1185">Reference proteome</keyword>
<keyword evidence="1" id="KW-0732">Signal</keyword>
<dbReference type="InterPro" id="IPR003410">
    <property type="entry name" value="HYR_dom"/>
</dbReference>
<dbReference type="GO" id="GO:0009986">
    <property type="term" value="C:cell surface"/>
    <property type="evidence" value="ECO:0007669"/>
    <property type="project" value="TreeGrafter"/>
</dbReference>
<protein>
    <submittedName>
        <fullName evidence="7">Uncharacterized protein</fullName>
    </submittedName>
</protein>
<reference evidence="7" key="1">
    <citation type="submission" date="2023-10" db="EMBL/GenBank/DDBJ databases">
        <title>Genome assembly of Pristionchus species.</title>
        <authorList>
            <person name="Yoshida K."/>
            <person name="Sommer R.J."/>
        </authorList>
    </citation>
    <scope>NUCLEOTIDE SEQUENCE</scope>
    <source>
        <strain evidence="7">RS5133</strain>
    </source>
</reference>
<dbReference type="InterPro" id="IPR000742">
    <property type="entry name" value="EGF"/>
</dbReference>
<dbReference type="InterPro" id="IPR050969">
    <property type="entry name" value="Dev_Signal_Modulators"/>
</dbReference>
<gene>
    <name evidence="7" type="ORF">PFISCL1PPCAC_9775</name>
</gene>
<feature type="disulfide bond" evidence="4">
    <location>
        <begin position="80"/>
        <end position="89"/>
    </location>
</feature>
<comment type="caution">
    <text evidence="4">Lacks conserved residue(s) required for the propagation of feature annotation.</text>
</comment>
<dbReference type="Pfam" id="PF07699">
    <property type="entry name" value="Ephrin_rec_like"/>
    <property type="match status" value="1"/>
</dbReference>
<feature type="non-terminal residue" evidence="7">
    <location>
        <position position="702"/>
    </location>
</feature>
<name>A0AAV5VJL4_9BILA</name>
<dbReference type="CDD" id="cd00054">
    <property type="entry name" value="EGF_CA"/>
    <property type="match status" value="1"/>
</dbReference>
<evidence type="ECO:0000259" key="5">
    <source>
        <dbReference type="PROSITE" id="PS50026"/>
    </source>
</evidence>
<accession>A0AAV5VJL4</accession>
<dbReference type="GO" id="GO:0005576">
    <property type="term" value="C:extracellular region"/>
    <property type="evidence" value="ECO:0007669"/>
    <property type="project" value="TreeGrafter"/>
</dbReference>
<dbReference type="SMART" id="SM00181">
    <property type="entry name" value="EGF"/>
    <property type="match status" value="2"/>
</dbReference>
<dbReference type="InterPro" id="IPR011641">
    <property type="entry name" value="Tyr-kin_ephrin_A/B_rcpt-like"/>
</dbReference>
<dbReference type="Gene3D" id="2.10.50.10">
    <property type="entry name" value="Tumor Necrosis Factor Receptor, subunit A, domain 2"/>
    <property type="match status" value="1"/>
</dbReference>
<dbReference type="EMBL" id="BTSY01000003">
    <property type="protein sequence ID" value="GMT18478.1"/>
    <property type="molecule type" value="Genomic_DNA"/>
</dbReference>
<comment type="caution">
    <text evidence="7">The sequence shown here is derived from an EMBL/GenBank/DDBJ whole genome shotgun (WGS) entry which is preliminary data.</text>
</comment>
<evidence type="ECO:0000256" key="1">
    <source>
        <dbReference type="ARBA" id="ARBA00022729"/>
    </source>
</evidence>